<dbReference type="InterPro" id="IPR019106">
    <property type="entry name" value="T4SS_TrbC"/>
</dbReference>
<dbReference type="EMBL" id="FOHV01000013">
    <property type="protein sequence ID" value="SET25432.1"/>
    <property type="molecule type" value="Genomic_DNA"/>
</dbReference>
<dbReference type="RefSeq" id="WP_093319932.1">
    <property type="nucleotide sequence ID" value="NZ_FOHV01000013.1"/>
</dbReference>
<proteinExistence type="predicted"/>
<protein>
    <submittedName>
        <fullName evidence="1">Type-F conjugative transfer system pilin assembly protein</fullName>
    </submittedName>
</protein>
<gene>
    <name evidence="1" type="ORF">SAMN02583745_01799</name>
</gene>
<evidence type="ECO:0000313" key="2">
    <source>
        <dbReference type="Proteomes" id="UP000242642"/>
    </source>
</evidence>
<dbReference type="Proteomes" id="UP000242642">
    <property type="component" value="Unassembled WGS sequence"/>
</dbReference>
<dbReference type="STRING" id="1123402.SAMN02583745_01799"/>
<organism evidence="1 2">
    <name type="scientific">Thorsellia anophelis DSM 18579</name>
    <dbReference type="NCBI Taxonomy" id="1123402"/>
    <lineage>
        <taxon>Bacteria</taxon>
        <taxon>Pseudomonadati</taxon>
        <taxon>Pseudomonadota</taxon>
        <taxon>Gammaproteobacteria</taxon>
        <taxon>Enterobacterales</taxon>
        <taxon>Thorselliaceae</taxon>
        <taxon>Thorsellia</taxon>
    </lineage>
</organism>
<dbReference type="OrthoDB" id="6625590at2"/>
<evidence type="ECO:0000313" key="1">
    <source>
        <dbReference type="EMBL" id="SET25432.1"/>
    </source>
</evidence>
<accession>A0A1I0D051</accession>
<keyword evidence="2" id="KW-1185">Reference proteome</keyword>
<name>A0A1I0D051_9GAMM</name>
<reference evidence="2" key="1">
    <citation type="submission" date="2016-10" db="EMBL/GenBank/DDBJ databases">
        <authorList>
            <person name="Varghese N."/>
            <person name="Submissions S."/>
        </authorList>
    </citation>
    <scope>NUCLEOTIDE SEQUENCE [LARGE SCALE GENOMIC DNA]</scope>
    <source>
        <strain evidence="2">DSM 18579</strain>
    </source>
</reference>
<sequence length="421" mass="48394">MLHLCKYTKYSAQTVLKLIILHFLYILAQLQSSAKLPINPDNLTGQYDINKDLMSNSSMSIDSGIAIVNKVFDQQKRELGYWLSDSTPQVNNYSPTNLSDSLSFDMLVSAGMSNSLLTKIFEEAHHYQANIIVKGLLPNQTLMQTMAFWRQYAIKHTPPVNIFIDPTVFNALQARLVPMLIAKVNDKQIATVIGVYSVDWFMKKIKTKIEYFDQILMGNVSDQSWSINDSYDFGHHGPSMTIVESDLIEQMQYKLAQIDWEDKKKRAYENFWFNLPLKTLPPALTCQTHYIDPTIKLSEPLLNEKGEVLVSKGIVINPLSYLPFKQHLIIFNPTRSVEKERIHKYLNKIKSENIIQNQRVTLIATDLLPQTAWQMLKTTEDEFRMPVYRLTEAVEGRFNIMTTPTLIVQEGNQFKIQSGCL</sequence>
<dbReference type="AlphaFoldDB" id="A0A1I0D051"/>
<dbReference type="Pfam" id="PF09673">
    <property type="entry name" value="TrbC_Ftype"/>
    <property type="match status" value="1"/>
</dbReference>